<reference evidence="1" key="1">
    <citation type="submission" date="2020-12" db="EMBL/GenBank/DDBJ databases">
        <title>Marinomonas arctica sp. nov., a psychrotolerant bacterium isolated from the Arctic.</title>
        <authorList>
            <person name="Zhang Y."/>
        </authorList>
    </citation>
    <scope>NUCLEOTIDE SEQUENCE</scope>
    <source>
        <strain evidence="1">C1424</strain>
    </source>
</reference>
<dbReference type="AlphaFoldDB" id="A0A934JV79"/>
<proteinExistence type="predicted"/>
<gene>
    <name evidence="1" type="ORF">I8J31_09340</name>
</gene>
<organism evidence="1 2">
    <name type="scientific">Marinomonas transparens</name>
    <dbReference type="NCBI Taxonomy" id="2795388"/>
    <lineage>
        <taxon>Bacteria</taxon>
        <taxon>Pseudomonadati</taxon>
        <taxon>Pseudomonadota</taxon>
        <taxon>Gammaproteobacteria</taxon>
        <taxon>Oceanospirillales</taxon>
        <taxon>Oceanospirillaceae</taxon>
        <taxon>Marinomonas</taxon>
    </lineage>
</organism>
<keyword evidence="1" id="KW-0449">Lipoprotein</keyword>
<accession>A0A934JV79</accession>
<dbReference type="Gene3D" id="3.10.28.20">
    <property type="entry name" value="Acetamidase/Formamidase-like domains"/>
    <property type="match status" value="1"/>
</dbReference>
<keyword evidence="2" id="KW-1185">Reference proteome</keyword>
<name>A0A934JV79_9GAMM</name>
<dbReference type="RefSeq" id="WP_199468139.1">
    <property type="nucleotide sequence ID" value="NZ_JAEMNX010000009.1"/>
</dbReference>
<dbReference type="Proteomes" id="UP000628710">
    <property type="component" value="Unassembled WGS sequence"/>
</dbReference>
<dbReference type="EMBL" id="JAEMNX010000009">
    <property type="protein sequence ID" value="MBJ7537874.1"/>
    <property type="molecule type" value="Genomic_DNA"/>
</dbReference>
<evidence type="ECO:0000313" key="2">
    <source>
        <dbReference type="Proteomes" id="UP000628710"/>
    </source>
</evidence>
<evidence type="ECO:0000313" key="1">
    <source>
        <dbReference type="EMBL" id="MBJ7537874.1"/>
    </source>
</evidence>
<sequence length="343" mass="37739">MSSLSFQHPVNWMIAIGLCISLTGCLGSNTKEGADAEKMPTWVMSPPQDNTHLYGVGSAPRIENIALAFSHAEQNGNVQIAQQLRTQVSQVNTQNTQVSSSGHGDEQVSKIQTAYTQITTAPLELEQAVNEQRFAGSKYVYALQSIDRSRIVSKLKTAIVDLDDAIRKQATALTTTGNQAAATQDWQIYMQLIPRFAQRKAYQEELSLYSIQRTLAGRAEADIQAIEQQLNQALSTYGFDVSQTQQANPLASALSKYGLTPKANSVFQLNSQTSQHSETQNGRFYVFEEGTLELIDPTGSRLAAWTVSARGIAKNKDSAAEKATTNWSMQAIEAMFVWLTRLH</sequence>
<protein>
    <submittedName>
        <fullName evidence="1">LPP20 family lipoprotein</fullName>
    </submittedName>
</protein>
<comment type="caution">
    <text evidence="1">The sequence shown here is derived from an EMBL/GenBank/DDBJ whole genome shotgun (WGS) entry which is preliminary data.</text>
</comment>